<sequence>MQTEKLYEQDATLRAFEATVLACEPHGVRFRVALDRTAFFPEGGGQPADQGTLGEAHVLDAHARDGVVWHEVDRALQPGARVQGLVDDARRMDFTQQHSGEHIVSGIVHQLYGYDNVGFHIGSGAVTLDFNGELAASDLARVERMANEAVWRDLPVRAYYPDAEALAHIAYRSKKEIDGALRIVEVPGCDVCACCGTHVQHTGEIGLIKVVDCIRYKGGVRVSILCGARALQDACDKHDSVRQISAMLCAKSAEVVQGVRRLMDERDALKAQLDAVWGRVFADLAAQTPEGAPLAVAFLPDLAPAQVRRLAAALAERAQVGAAFSPDGDGCRFALCARDADVRPAGKALLGALGGRGGGPRDMVQGSIGCADEDAIRAALDAALRAECGR</sequence>
<organism evidence="6 7">
    <name type="scientific">Candidatus Onthenecus intestinigallinarum</name>
    <dbReference type="NCBI Taxonomy" id="2840875"/>
    <lineage>
        <taxon>Bacteria</taxon>
        <taxon>Bacillati</taxon>
        <taxon>Bacillota</taxon>
        <taxon>Clostridia</taxon>
        <taxon>Eubacteriales</taxon>
        <taxon>Candidatus Onthenecus</taxon>
    </lineage>
</organism>
<dbReference type="InterPro" id="IPR012947">
    <property type="entry name" value="tRNA_SAD"/>
</dbReference>
<dbReference type="EMBL" id="DVFJ01000009">
    <property type="protein sequence ID" value="HIQ71170.1"/>
    <property type="molecule type" value="Genomic_DNA"/>
</dbReference>
<dbReference type="GO" id="GO:0003676">
    <property type="term" value="F:nucleic acid binding"/>
    <property type="evidence" value="ECO:0007669"/>
    <property type="project" value="InterPro"/>
</dbReference>
<protein>
    <submittedName>
        <fullName evidence="6">Alanyl-tRNA editing protein</fullName>
    </submittedName>
</protein>
<feature type="domain" description="Alanyl-transfer RNA synthetases family profile" evidence="5">
    <location>
        <begin position="1"/>
        <end position="221"/>
    </location>
</feature>
<accession>A0A9D0Z974</accession>
<reference evidence="6" key="1">
    <citation type="submission" date="2020-10" db="EMBL/GenBank/DDBJ databases">
        <authorList>
            <person name="Gilroy R."/>
        </authorList>
    </citation>
    <scope>NUCLEOTIDE SEQUENCE</scope>
    <source>
        <strain evidence="6">ChiSxjej2B14-6234</strain>
    </source>
</reference>
<keyword evidence="4" id="KW-0862">Zinc</keyword>
<gene>
    <name evidence="6" type="ORF">IAB73_03045</name>
</gene>
<dbReference type="Gene3D" id="3.10.310.40">
    <property type="match status" value="1"/>
</dbReference>
<keyword evidence="3" id="KW-0479">Metal-binding</keyword>
<dbReference type="AlphaFoldDB" id="A0A9D0Z974"/>
<evidence type="ECO:0000256" key="1">
    <source>
        <dbReference type="ARBA" id="ARBA00001947"/>
    </source>
</evidence>
<evidence type="ECO:0000256" key="3">
    <source>
        <dbReference type="ARBA" id="ARBA00022723"/>
    </source>
</evidence>
<dbReference type="PANTHER" id="PTHR43462:SF1">
    <property type="entry name" value="ALANYL-TRNA EDITING PROTEIN AARSD1"/>
    <property type="match status" value="1"/>
</dbReference>
<dbReference type="Pfam" id="PF07973">
    <property type="entry name" value="tRNA_SAD"/>
    <property type="match status" value="1"/>
</dbReference>
<evidence type="ECO:0000313" key="6">
    <source>
        <dbReference type="EMBL" id="HIQ71170.1"/>
    </source>
</evidence>
<comment type="subcellular location">
    <subcellularLocation>
        <location evidence="2">Cytoplasm</location>
    </subcellularLocation>
</comment>
<dbReference type="InterPro" id="IPR018165">
    <property type="entry name" value="Ala-tRNA-synth_IIc_core"/>
</dbReference>
<dbReference type="InterPro" id="IPR018163">
    <property type="entry name" value="Thr/Ala-tRNA-synth_IIc_edit"/>
</dbReference>
<reference evidence="6" key="2">
    <citation type="journal article" date="2021" name="PeerJ">
        <title>Extensive microbial diversity within the chicken gut microbiome revealed by metagenomics and culture.</title>
        <authorList>
            <person name="Gilroy R."/>
            <person name="Ravi A."/>
            <person name="Getino M."/>
            <person name="Pursley I."/>
            <person name="Horton D.L."/>
            <person name="Alikhan N.F."/>
            <person name="Baker D."/>
            <person name="Gharbi K."/>
            <person name="Hall N."/>
            <person name="Watson M."/>
            <person name="Adriaenssens E.M."/>
            <person name="Foster-Nyarko E."/>
            <person name="Jarju S."/>
            <person name="Secka A."/>
            <person name="Antonio M."/>
            <person name="Oren A."/>
            <person name="Chaudhuri R.R."/>
            <person name="La Ragione R."/>
            <person name="Hildebrand F."/>
            <person name="Pallen M.J."/>
        </authorList>
    </citation>
    <scope>NUCLEOTIDE SEQUENCE</scope>
    <source>
        <strain evidence="6">ChiSxjej2B14-6234</strain>
    </source>
</reference>
<evidence type="ECO:0000256" key="2">
    <source>
        <dbReference type="ARBA" id="ARBA00004496"/>
    </source>
</evidence>
<comment type="cofactor">
    <cofactor evidence="1">
        <name>Zn(2+)</name>
        <dbReference type="ChEBI" id="CHEBI:29105"/>
    </cofactor>
</comment>
<dbReference type="GO" id="GO:0002161">
    <property type="term" value="F:aminoacyl-tRNA deacylase activity"/>
    <property type="evidence" value="ECO:0007669"/>
    <property type="project" value="UniProtKB-ARBA"/>
</dbReference>
<dbReference type="GO" id="GO:0006419">
    <property type="term" value="P:alanyl-tRNA aminoacylation"/>
    <property type="evidence" value="ECO:0007669"/>
    <property type="project" value="InterPro"/>
</dbReference>
<dbReference type="SUPFAM" id="SSF55186">
    <property type="entry name" value="ThrRS/AlaRS common domain"/>
    <property type="match status" value="1"/>
</dbReference>
<dbReference type="Gene3D" id="3.30.980.10">
    <property type="entry name" value="Threonyl-trna Synthetase, Chain A, domain 2"/>
    <property type="match status" value="1"/>
</dbReference>
<proteinExistence type="predicted"/>
<evidence type="ECO:0000256" key="4">
    <source>
        <dbReference type="ARBA" id="ARBA00022833"/>
    </source>
</evidence>
<name>A0A9D0Z974_9FIRM</name>
<dbReference type="GO" id="GO:0046872">
    <property type="term" value="F:metal ion binding"/>
    <property type="evidence" value="ECO:0007669"/>
    <property type="project" value="UniProtKB-KW"/>
</dbReference>
<dbReference type="GO" id="GO:0005524">
    <property type="term" value="F:ATP binding"/>
    <property type="evidence" value="ECO:0007669"/>
    <property type="project" value="InterPro"/>
</dbReference>
<dbReference type="PROSITE" id="PS50860">
    <property type="entry name" value="AA_TRNA_LIGASE_II_ALA"/>
    <property type="match status" value="1"/>
</dbReference>
<dbReference type="GO" id="GO:0004813">
    <property type="term" value="F:alanine-tRNA ligase activity"/>
    <property type="evidence" value="ECO:0007669"/>
    <property type="project" value="InterPro"/>
</dbReference>
<dbReference type="Gene3D" id="2.40.30.130">
    <property type="match status" value="1"/>
</dbReference>
<dbReference type="InterPro" id="IPR051335">
    <property type="entry name" value="Alanyl-tRNA_Editing_Enzymes"/>
</dbReference>
<evidence type="ECO:0000313" key="7">
    <source>
        <dbReference type="Proteomes" id="UP000886887"/>
    </source>
</evidence>
<dbReference type="SUPFAM" id="SSF50447">
    <property type="entry name" value="Translation proteins"/>
    <property type="match status" value="1"/>
</dbReference>
<dbReference type="PANTHER" id="PTHR43462">
    <property type="entry name" value="ALANYL-TRNA EDITING PROTEIN"/>
    <property type="match status" value="1"/>
</dbReference>
<dbReference type="SMART" id="SM00863">
    <property type="entry name" value="tRNA_SAD"/>
    <property type="match status" value="1"/>
</dbReference>
<evidence type="ECO:0000259" key="5">
    <source>
        <dbReference type="PROSITE" id="PS50860"/>
    </source>
</evidence>
<dbReference type="InterPro" id="IPR009000">
    <property type="entry name" value="Transl_B-barrel_sf"/>
</dbReference>
<dbReference type="GO" id="GO:0005737">
    <property type="term" value="C:cytoplasm"/>
    <property type="evidence" value="ECO:0007669"/>
    <property type="project" value="UniProtKB-SubCell"/>
</dbReference>
<dbReference type="Proteomes" id="UP000886887">
    <property type="component" value="Unassembled WGS sequence"/>
</dbReference>
<comment type="caution">
    <text evidence="6">The sequence shown here is derived from an EMBL/GenBank/DDBJ whole genome shotgun (WGS) entry which is preliminary data.</text>
</comment>